<keyword evidence="5" id="KW-1185">Reference proteome</keyword>
<dbReference type="RefSeq" id="WP_058247206.1">
    <property type="nucleotide sequence ID" value="NZ_CYSE01000003.1"/>
</dbReference>
<dbReference type="Pfam" id="PF00582">
    <property type="entry name" value="Usp"/>
    <property type="match status" value="1"/>
</dbReference>
<gene>
    <name evidence="4" type="ORF">TRN7648_01677</name>
</gene>
<dbReference type="PANTHER" id="PTHR46268">
    <property type="entry name" value="STRESS RESPONSE PROTEIN NHAX"/>
    <property type="match status" value="1"/>
</dbReference>
<evidence type="ECO:0000259" key="3">
    <source>
        <dbReference type="Pfam" id="PF00582"/>
    </source>
</evidence>
<keyword evidence="2" id="KW-0175">Coiled coil</keyword>
<dbReference type="InterPro" id="IPR006016">
    <property type="entry name" value="UspA"/>
</dbReference>
<dbReference type="Proteomes" id="UP000054935">
    <property type="component" value="Unassembled WGS sequence"/>
</dbReference>
<dbReference type="SUPFAM" id="SSF52402">
    <property type="entry name" value="Adenine nucleotide alpha hydrolases-like"/>
    <property type="match status" value="2"/>
</dbReference>
<organism evidence="4 5">
    <name type="scientific">Tropicibacter naphthalenivorans</name>
    <dbReference type="NCBI Taxonomy" id="441103"/>
    <lineage>
        <taxon>Bacteria</taxon>
        <taxon>Pseudomonadati</taxon>
        <taxon>Pseudomonadota</taxon>
        <taxon>Alphaproteobacteria</taxon>
        <taxon>Rhodobacterales</taxon>
        <taxon>Roseobacteraceae</taxon>
        <taxon>Tropicibacter</taxon>
    </lineage>
</organism>
<evidence type="ECO:0000313" key="5">
    <source>
        <dbReference type="Proteomes" id="UP000054935"/>
    </source>
</evidence>
<proteinExistence type="inferred from homology"/>
<feature type="coiled-coil region" evidence="2">
    <location>
        <begin position="55"/>
        <end position="82"/>
    </location>
</feature>
<reference evidence="4 5" key="1">
    <citation type="submission" date="2015-09" db="EMBL/GenBank/DDBJ databases">
        <authorList>
            <consortium name="Swine Surveillance"/>
        </authorList>
    </citation>
    <scope>NUCLEOTIDE SEQUENCE [LARGE SCALE GENOMIC DNA]</scope>
    <source>
        <strain evidence="4 5">CECT 7648</strain>
    </source>
</reference>
<comment type="similarity">
    <text evidence="1">Belongs to the universal stress protein A family.</text>
</comment>
<dbReference type="EMBL" id="CYSE01000003">
    <property type="protein sequence ID" value="CUH77897.1"/>
    <property type="molecule type" value="Genomic_DNA"/>
</dbReference>
<evidence type="ECO:0000256" key="2">
    <source>
        <dbReference type="SAM" id="Coils"/>
    </source>
</evidence>
<dbReference type="PRINTS" id="PR01438">
    <property type="entry name" value="UNVRSLSTRESS"/>
</dbReference>
<accession>A0A0N7LZK2</accession>
<evidence type="ECO:0000313" key="4">
    <source>
        <dbReference type="EMBL" id="CUH77897.1"/>
    </source>
</evidence>
<dbReference type="PANTHER" id="PTHR46268:SF15">
    <property type="entry name" value="UNIVERSAL STRESS PROTEIN HP_0031"/>
    <property type="match status" value="1"/>
</dbReference>
<dbReference type="Gene3D" id="3.40.50.12370">
    <property type="match status" value="1"/>
</dbReference>
<feature type="domain" description="UspA" evidence="3">
    <location>
        <begin position="156"/>
        <end position="277"/>
    </location>
</feature>
<evidence type="ECO:0000256" key="1">
    <source>
        <dbReference type="ARBA" id="ARBA00008791"/>
    </source>
</evidence>
<protein>
    <submittedName>
        <fullName evidence="4">Universal stress protein family protein</fullName>
    </submittedName>
</protein>
<dbReference type="OrthoDB" id="9804721at2"/>
<dbReference type="AlphaFoldDB" id="A0A0N7LZK2"/>
<dbReference type="STRING" id="441103.TRN7648_01677"/>
<dbReference type="CDD" id="cd00293">
    <property type="entry name" value="USP-like"/>
    <property type="match status" value="1"/>
</dbReference>
<sequence length="279" mass="30128">MAFNTILTVCTDADLLNVTLDHAAELATAQDAHLDVMCLGVDRTQTGYYYAGANAMVLQEALTRAQAEAEELEKLARARLNNVECRWGLESGVAQLADIGRHVAARARFTDLVVLPKPYGDDHGIELEPVLEGALFQGQVPVLVVPDDVTPPANPKRIVIGWNESSEALRAVRAALPALQQADAVHVVVIDPPKHGPNRSDPGGALSQFLARHGVKAEIDVLSKTMPRVSDVMQRHVADVDADMIVMGAYGHSRFREAILGGATRNMLEHAKVAVFMAH</sequence>
<name>A0A0N7LZK2_9RHOB</name>
<dbReference type="InterPro" id="IPR006015">
    <property type="entry name" value="Universal_stress_UspA"/>
</dbReference>